<evidence type="ECO:0000313" key="10">
    <source>
        <dbReference type="Proteomes" id="UP001491552"/>
    </source>
</evidence>
<protein>
    <submittedName>
        <fullName evidence="9">ABC transporter permease</fullName>
    </submittedName>
</protein>
<evidence type="ECO:0000256" key="4">
    <source>
        <dbReference type="ARBA" id="ARBA00022692"/>
    </source>
</evidence>
<feature type="transmembrane region" description="Helical" evidence="7">
    <location>
        <begin position="7"/>
        <end position="25"/>
    </location>
</feature>
<dbReference type="CDD" id="cd06261">
    <property type="entry name" value="TM_PBP2"/>
    <property type="match status" value="1"/>
</dbReference>
<dbReference type="Gene3D" id="1.10.3720.10">
    <property type="entry name" value="MetI-like"/>
    <property type="match status" value="1"/>
</dbReference>
<dbReference type="InterPro" id="IPR035906">
    <property type="entry name" value="MetI-like_sf"/>
</dbReference>
<keyword evidence="6 7" id="KW-0472">Membrane</keyword>
<proteinExistence type="inferred from homology"/>
<evidence type="ECO:0000256" key="5">
    <source>
        <dbReference type="ARBA" id="ARBA00022989"/>
    </source>
</evidence>
<gene>
    <name evidence="9" type="ORF">WMO66_01115</name>
</gene>
<name>A0ABV1G382_9FIRM</name>
<dbReference type="PANTHER" id="PTHR43376">
    <property type="entry name" value="OLIGOPEPTIDE TRANSPORT SYSTEM PERMEASE PROTEIN"/>
    <property type="match status" value="1"/>
</dbReference>
<keyword evidence="2 7" id="KW-0813">Transport</keyword>
<dbReference type="Pfam" id="PF00528">
    <property type="entry name" value="BPD_transp_1"/>
    <property type="match status" value="1"/>
</dbReference>
<feature type="transmembrane region" description="Helical" evidence="7">
    <location>
        <begin position="289"/>
        <end position="315"/>
    </location>
</feature>
<dbReference type="PROSITE" id="PS50928">
    <property type="entry name" value="ABC_TM1"/>
    <property type="match status" value="1"/>
</dbReference>
<feature type="transmembrane region" description="Helical" evidence="7">
    <location>
        <begin position="139"/>
        <end position="159"/>
    </location>
</feature>
<evidence type="ECO:0000256" key="2">
    <source>
        <dbReference type="ARBA" id="ARBA00022448"/>
    </source>
</evidence>
<accession>A0ABV1G382</accession>
<dbReference type="Proteomes" id="UP001491552">
    <property type="component" value="Unassembled WGS sequence"/>
</dbReference>
<organism evidence="9 10">
    <name type="scientific">Faecousia intestinalis</name>
    <dbReference type="NCBI Taxonomy" id="3133167"/>
    <lineage>
        <taxon>Bacteria</taxon>
        <taxon>Bacillati</taxon>
        <taxon>Bacillota</taxon>
        <taxon>Clostridia</taxon>
        <taxon>Eubacteriales</taxon>
        <taxon>Oscillospiraceae</taxon>
        <taxon>Faecousia</taxon>
    </lineage>
</organism>
<feature type="transmembrane region" description="Helical" evidence="7">
    <location>
        <begin position="247"/>
        <end position="269"/>
    </location>
</feature>
<evidence type="ECO:0000256" key="7">
    <source>
        <dbReference type="RuleBase" id="RU363032"/>
    </source>
</evidence>
<feature type="transmembrane region" description="Helical" evidence="7">
    <location>
        <begin position="186"/>
        <end position="207"/>
    </location>
</feature>
<sequence length="326" mass="36282">MKKYRKNLILALVCFLIVIVLNFFLPRLLPGNPIAYLTGFSEEDMTPAQVAYYRQALHLDKPVFVQFGYYLRSLADGTLGYSFKKEATVSALIGQRLGYTLQITLPAVLLSTVIGLLWGLRCGYKKGSGFEKFSTTFQIIVNTMPTFLIALVLMILFCFRQRWFPYTGLNSAGVVPGTAGYFWDRIHHLILPVLTLTVAAAPSRYLLMRNTVRQVTEEKYVLYAKERGLSDRKIQFGYILKNIAQPFITMVGMSVSTCIGGSLVVEKLFSIGGMGSLLSDAVYTLDYPLMQGILFVTTAIMTISIVVTDLICILIDPKVRFGGGPA</sequence>
<keyword evidence="5 7" id="KW-1133">Transmembrane helix</keyword>
<comment type="similarity">
    <text evidence="7">Belongs to the binding-protein-dependent transport system permease family.</text>
</comment>
<evidence type="ECO:0000256" key="6">
    <source>
        <dbReference type="ARBA" id="ARBA00023136"/>
    </source>
</evidence>
<keyword evidence="3" id="KW-1003">Cell membrane</keyword>
<dbReference type="SUPFAM" id="SSF161098">
    <property type="entry name" value="MetI-like"/>
    <property type="match status" value="1"/>
</dbReference>
<feature type="transmembrane region" description="Helical" evidence="7">
    <location>
        <begin position="99"/>
        <end position="118"/>
    </location>
</feature>
<dbReference type="Pfam" id="PF19300">
    <property type="entry name" value="BPD_transp_1_N"/>
    <property type="match status" value="1"/>
</dbReference>
<evidence type="ECO:0000259" key="8">
    <source>
        <dbReference type="PROSITE" id="PS50928"/>
    </source>
</evidence>
<reference evidence="9 10" key="1">
    <citation type="submission" date="2024-03" db="EMBL/GenBank/DDBJ databases">
        <title>Human intestinal bacterial collection.</title>
        <authorList>
            <person name="Pauvert C."/>
            <person name="Hitch T.C.A."/>
            <person name="Clavel T."/>
        </authorList>
    </citation>
    <scope>NUCLEOTIDE SEQUENCE [LARGE SCALE GENOMIC DNA]</scope>
    <source>
        <strain evidence="9 10">CLA-AA-H192</strain>
    </source>
</reference>
<dbReference type="RefSeq" id="WP_349134567.1">
    <property type="nucleotide sequence ID" value="NZ_JBBMFF010000074.1"/>
</dbReference>
<dbReference type="InterPro" id="IPR045621">
    <property type="entry name" value="BPD_transp_1_N"/>
</dbReference>
<dbReference type="InterPro" id="IPR000515">
    <property type="entry name" value="MetI-like"/>
</dbReference>
<evidence type="ECO:0000256" key="3">
    <source>
        <dbReference type="ARBA" id="ARBA00022475"/>
    </source>
</evidence>
<keyword evidence="4 7" id="KW-0812">Transmembrane</keyword>
<keyword evidence="10" id="KW-1185">Reference proteome</keyword>
<evidence type="ECO:0000256" key="1">
    <source>
        <dbReference type="ARBA" id="ARBA00004651"/>
    </source>
</evidence>
<comment type="caution">
    <text evidence="9">The sequence shown here is derived from an EMBL/GenBank/DDBJ whole genome shotgun (WGS) entry which is preliminary data.</text>
</comment>
<feature type="domain" description="ABC transmembrane type-1" evidence="8">
    <location>
        <begin position="97"/>
        <end position="312"/>
    </location>
</feature>
<comment type="subcellular location">
    <subcellularLocation>
        <location evidence="1 7">Cell membrane</location>
        <topology evidence="1 7">Multi-pass membrane protein</topology>
    </subcellularLocation>
</comment>
<dbReference type="PANTHER" id="PTHR43376:SF1">
    <property type="entry name" value="OLIGOPEPTIDE TRANSPORT SYSTEM PERMEASE PROTEIN"/>
    <property type="match status" value="1"/>
</dbReference>
<dbReference type="EMBL" id="JBBMFF010000074">
    <property type="protein sequence ID" value="MEQ2509857.1"/>
    <property type="molecule type" value="Genomic_DNA"/>
</dbReference>
<evidence type="ECO:0000313" key="9">
    <source>
        <dbReference type="EMBL" id="MEQ2509857.1"/>
    </source>
</evidence>